<sequence length="95" mass="11123">MADSTRTMATSHLLVTVWLRKGSEMFKRKRFGRREGKKVCRCGVKRLESNTLFITPRRHLVHLFSCRRLQMWSADSRPFASEKTNTTLVYFLSLG</sequence>
<dbReference type="Gramene" id="mRNA:HanXRQr2_Chr16g0754481">
    <property type="protein sequence ID" value="mRNA:HanXRQr2_Chr16g0754481"/>
    <property type="gene ID" value="HanXRQr2_Chr16g0754481"/>
</dbReference>
<evidence type="ECO:0000313" key="1">
    <source>
        <dbReference type="EMBL" id="KAF5760522.1"/>
    </source>
</evidence>
<keyword evidence="2" id="KW-1185">Reference proteome</keyword>
<reference evidence="1" key="2">
    <citation type="submission" date="2020-06" db="EMBL/GenBank/DDBJ databases">
        <title>Helianthus annuus Genome sequencing and assembly Release 2.</title>
        <authorList>
            <person name="Gouzy J."/>
            <person name="Langlade N."/>
            <person name="Munos S."/>
        </authorList>
    </citation>
    <scope>NUCLEOTIDE SEQUENCE</scope>
    <source>
        <tissue evidence="1">Leaves</tissue>
    </source>
</reference>
<protein>
    <submittedName>
        <fullName evidence="1">Uncharacterized protein</fullName>
    </submittedName>
</protein>
<reference evidence="1" key="1">
    <citation type="journal article" date="2017" name="Nature">
        <title>The sunflower genome provides insights into oil metabolism, flowering and Asterid evolution.</title>
        <authorList>
            <person name="Badouin H."/>
            <person name="Gouzy J."/>
            <person name="Grassa C.J."/>
            <person name="Murat F."/>
            <person name="Staton S.E."/>
            <person name="Cottret L."/>
            <person name="Lelandais-Briere C."/>
            <person name="Owens G.L."/>
            <person name="Carrere S."/>
            <person name="Mayjonade B."/>
            <person name="Legrand L."/>
            <person name="Gill N."/>
            <person name="Kane N.C."/>
            <person name="Bowers J.E."/>
            <person name="Hubner S."/>
            <person name="Bellec A."/>
            <person name="Berard A."/>
            <person name="Berges H."/>
            <person name="Blanchet N."/>
            <person name="Boniface M.C."/>
            <person name="Brunel D."/>
            <person name="Catrice O."/>
            <person name="Chaidir N."/>
            <person name="Claudel C."/>
            <person name="Donnadieu C."/>
            <person name="Faraut T."/>
            <person name="Fievet G."/>
            <person name="Helmstetter N."/>
            <person name="King M."/>
            <person name="Knapp S.J."/>
            <person name="Lai Z."/>
            <person name="Le Paslier M.C."/>
            <person name="Lippi Y."/>
            <person name="Lorenzon L."/>
            <person name="Mandel J.R."/>
            <person name="Marage G."/>
            <person name="Marchand G."/>
            <person name="Marquand E."/>
            <person name="Bret-Mestries E."/>
            <person name="Morien E."/>
            <person name="Nambeesan S."/>
            <person name="Nguyen T."/>
            <person name="Pegot-Espagnet P."/>
            <person name="Pouilly N."/>
            <person name="Raftis F."/>
            <person name="Sallet E."/>
            <person name="Schiex T."/>
            <person name="Thomas J."/>
            <person name="Vandecasteele C."/>
            <person name="Vares D."/>
            <person name="Vear F."/>
            <person name="Vautrin S."/>
            <person name="Crespi M."/>
            <person name="Mangin B."/>
            <person name="Burke J.M."/>
            <person name="Salse J."/>
            <person name="Munos S."/>
            <person name="Vincourt P."/>
            <person name="Rieseberg L.H."/>
            <person name="Langlade N.B."/>
        </authorList>
    </citation>
    <scope>NUCLEOTIDE SEQUENCE</scope>
    <source>
        <tissue evidence="1">Leaves</tissue>
    </source>
</reference>
<evidence type="ECO:0000313" key="2">
    <source>
        <dbReference type="Proteomes" id="UP000215914"/>
    </source>
</evidence>
<gene>
    <name evidence="1" type="ORF">HanXRQr2_Chr16g0754481</name>
</gene>
<organism evidence="1 2">
    <name type="scientific">Helianthus annuus</name>
    <name type="common">Common sunflower</name>
    <dbReference type="NCBI Taxonomy" id="4232"/>
    <lineage>
        <taxon>Eukaryota</taxon>
        <taxon>Viridiplantae</taxon>
        <taxon>Streptophyta</taxon>
        <taxon>Embryophyta</taxon>
        <taxon>Tracheophyta</taxon>
        <taxon>Spermatophyta</taxon>
        <taxon>Magnoliopsida</taxon>
        <taxon>eudicotyledons</taxon>
        <taxon>Gunneridae</taxon>
        <taxon>Pentapetalae</taxon>
        <taxon>asterids</taxon>
        <taxon>campanulids</taxon>
        <taxon>Asterales</taxon>
        <taxon>Asteraceae</taxon>
        <taxon>Asteroideae</taxon>
        <taxon>Heliantheae alliance</taxon>
        <taxon>Heliantheae</taxon>
        <taxon>Helianthus</taxon>
    </lineage>
</organism>
<dbReference type="AlphaFoldDB" id="A0A9K3DRV6"/>
<comment type="caution">
    <text evidence="1">The sequence shown here is derived from an EMBL/GenBank/DDBJ whole genome shotgun (WGS) entry which is preliminary data.</text>
</comment>
<name>A0A9K3DRV6_HELAN</name>
<accession>A0A9K3DRV6</accession>
<dbReference type="EMBL" id="MNCJ02000331">
    <property type="protein sequence ID" value="KAF5760522.1"/>
    <property type="molecule type" value="Genomic_DNA"/>
</dbReference>
<dbReference type="Proteomes" id="UP000215914">
    <property type="component" value="Unassembled WGS sequence"/>
</dbReference>
<proteinExistence type="predicted"/>